<dbReference type="SUPFAM" id="SSF56784">
    <property type="entry name" value="HAD-like"/>
    <property type="match status" value="1"/>
</dbReference>
<evidence type="ECO:0000256" key="6">
    <source>
        <dbReference type="RuleBase" id="RU366066"/>
    </source>
</evidence>
<accession>M3D3Y8</accession>
<dbReference type="Gene3D" id="1.10.287.10">
    <property type="entry name" value="S15/NS1, RNA-binding"/>
    <property type="match status" value="1"/>
</dbReference>
<evidence type="ECO:0000259" key="8">
    <source>
        <dbReference type="PROSITE" id="PS50172"/>
    </source>
</evidence>
<dbReference type="Pfam" id="PF00533">
    <property type="entry name" value="BRCT"/>
    <property type="match status" value="1"/>
</dbReference>
<reference evidence="10 11" key="1">
    <citation type="journal article" date="2012" name="PLoS Pathog.">
        <title>Diverse lifestyles and strategies of plant pathogenesis encoded in the genomes of eighteen Dothideomycetes fungi.</title>
        <authorList>
            <person name="Ohm R.A."/>
            <person name="Feau N."/>
            <person name="Henrissat B."/>
            <person name="Schoch C.L."/>
            <person name="Horwitz B.A."/>
            <person name="Barry K.W."/>
            <person name="Condon B.J."/>
            <person name="Copeland A.C."/>
            <person name="Dhillon B."/>
            <person name="Glaser F."/>
            <person name="Hesse C.N."/>
            <person name="Kosti I."/>
            <person name="LaButti K."/>
            <person name="Lindquist E.A."/>
            <person name="Lucas S."/>
            <person name="Salamov A.A."/>
            <person name="Bradshaw R.E."/>
            <person name="Ciuffetti L."/>
            <person name="Hamelin R.C."/>
            <person name="Kema G.H.J."/>
            <person name="Lawrence C."/>
            <person name="Scott J.A."/>
            <person name="Spatafora J.W."/>
            <person name="Turgeon B.G."/>
            <person name="de Wit P.J.G.M."/>
            <person name="Zhong S."/>
            <person name="Goodwin S.B."/>
            <person name="Grigoriev I.V."/>
        </authorList>
    </citation>
    <scope>NUCLEOTIDE SEQUENCE [LARGE SCALE GENOMIC DNA]</scope>
    <source>
        <strain evidence="10 11">SO2202</strain>
    </source>
</reference>
<dbReference type="SUPFAM" id="SSF52113">
    <property type="entry name" value="BRCT domain"/>
    <property type="match status" value="1"/>
</dbReference>
<dbReference type="OMA" id="FMDTINP"/>
<proteinExistence type="predicted"/>
<evidence type="ECO:0000256" key="1">
    <source>
        <dbReference type="ARBA" id="ARBA00004123"/>
    </source>
</evidence>
<dbReference type="PROSITE" id="PS50172">
    <property type="entry name" value="BRCT"/>
    <property type="match status" value="1"/>
</dbReference>
<dbReference type="PANTHER" id="PTHR23081">
    <property type="entry name" value="RNA POLYMERASE II CTD PHOSPHATASE"/>
    <property type="match status" value="1"/>
</dbReference>
<dbReference type="Gene3D" id="3.40.50.10190">
    <property type="entry name" value="BRCT domain"/>
    <property type="match status" value="1"/>
</dbReference>
<dbReference type="InterPro" id="IPR036412">
    <property type="entry name" value="HAD-like_sf"/>
</dbReference>
<feature type="compositionally biased region" description="Acidic residues" evidence="7">
    <location>
        <begin position="718"/>
        <end position="728"/>
    </location>
</feature>
<dbReference type="EC" id="3.1.3.16" evidence="6"/>
<keyword evidence="2 6" id="KW-0378">Hydrolase</keyword>
<dbReference type="InterPro" id="IPR004274">
    <property type="entry name" value="FCP1_dom"/>
</dbReference>
<dbReference type="OrthoDB" id="10249888at2759"/>
<dbReference type="GO" id="GO:0008420">
    <property type="term" value="F:RNA polymerase II CTD heptapeptide repeat phosphatase activity"/>
    <property type="evidence" value="ECO:0007669"/>
    <property type="project" value="UniProtKB-UniRule"/>
</dbReference>
<dbReference type="Pfam" id="PF03031">
    <property type="entry name" value="NIF"/>
    <property type="match status" value="1"/>
</dbReference>
<keyword evidence="3 6" id="KW-0539">Nucleus</keyword>
<dbReference type="AlphaFoldDB" id="M3D3Y8"/>
<feature type="compositionally biased region" description="Acidic residues" evidence="7">
    <location>
        <begin position="736"/>
        <end position="745"/>
    </location>
</feature>
<evidence type="ECO:0000256" key="2">
    <source>
        <dbReference type="ARBA" id="ARBA00022801"/>
    </source>
</evidence>
<evidence type="ECO:0000256" key="4">
    <source>
        <dbReference type="ARBA" id="ARBA00047761"/>
    </source>
</evidence>
<feature type="region of interest" description="Disordered" evidence="7">
    <location>
        <begin position="333"/>
        <end position="427"/>
    </location>
</feature>
<comment type="catalytic activity">
    <reaction evidence="5 6">
        <text>O-phospho-L-threonyl-[protein] + H2O = L-threonyl-[protein] + phosphate</text>
        <dbReference type="Rhea" id="RHEA:47004"/>
        <dbReference type="Rhea" id="RHEA-COMP:11060"/>
        <dbReference type="Rhea" id="RHEA-COMP:11605"/>
        <dbReference type="ChEBI" id="CHEBI:15377"/>
        <dbReference type="ChEBI" id="CHEBI:30013"/>
        <dbReference type="ChEBI" id="CHEBI:43474"/>
        <dbReference type="ChEBI" id="CHEBI:61977"/>
        <dbReference type="EC" id="3.1.3.16"/>
    </reaction>
</comment>
<dbReference type="EMBL" id="KB456264">
    <property type="protein sequence ID" value="EMF12619.1"/>
    <property type="molecule type" value="Genomic_DNA"/>
</dbReference>
<dbReference type="HOGENOM" id="CLU_007683_0_2_1"/>
<gene>
    <name evidence="10" type="ORF">SEPMUDRAFT_149240</name>
</gene>
<evidence type="ECO:0000256" key="3">
    <source>
        <dbReference type="ARBA" id="ARBA00023242"/>
    </source>
</evidence>
<comment type="subcellular location">
    <subcellularLocation>
        <location evidence="1 6">Nucleus</location>
    </subcellularLocation>
</comment>
<dbReference type="InterPro" id="IPR011947">
    <property type="entry name" value="FCP1_euk"/>
</dbReference>
<dbReference type="SMART" id="SM00577">
    <property type="entry name" value="CPDc"/>
    <property type="match status" value="1"/>
</dbReference>
<dbReference type="GO" id="GO:0005634">
    <property type="term" value="C:nucleus"/>
    <property type="evidence" value="ECO:0007669"/>
    <property type="project" value="UniProtKB-SubCell"/>
</dbReference>
<feature type="compositionally biased region" description="Basic and acidic residues" evidence="7">
    <location>
        <begin position="405"/>
        <end position="427"/>
    </location>
</feature>
<dbReference type="RefSeq" id="XP_016760740.1">
    <property type="nucleotide sequence ID" value="XM_016905437.1"/>
</dbReference>
<dbReference type="SMART" id="SM00292">
    <property type="entry name" value="BRCT"/>
    <property type="match status" value="1"/>
</dbReference>
<evidence type="ECO:0000313" key="11">
    <source>
        <dbReference type="Proteomes" id="UP000016931"/>
    </source>
</evidence>
<dbReference type="GeneID" id="27902574"/>
<dbReference type="STRING" id="692275.M3D3Y8"/>
<dbReference type="PROSITE" id="PS50969">
    <property type="entry name" value="FCP1"/>
    <property type="match status" value="1"/>
</dbReference>
<name>M3D3Y8_SPHMS</name>
<dbReference type="eggNOG" id="KOG0323">
    <property type="taxonomic scope" value="Eukaryota"/>
</dbReference>
<feature type="domain" description="BRCT" evidence="8">
    <location>
        <begin position="547"/>
        <end position="641"/>
    </location>
</feature>
<dbReference type="NCBIfam" id="TIGR02250">
    <property type="entry name" value="FCP1_euk"/>
    <property type="match status" value="1"/>
</dbReference>
<dbReference type="PANTHER" id="PTHR23081:SF36">
    <property type="entry name" value="RNA POLYMERASE II SUBUNIT A C-TERMINAL DOMAIN PHOSPHATASE"/>
    <property type="match status" value="1"/>
</dbReference>
<comment type="function">
    <text evidence="6">This promotes the activity of RNA polymerase II.</text>
</comment>
<feature type="region of interest" description="Disordered" evidence="7">
    <location>
        <begin position="665"/>
        <end position="848"/>
    </location>
</feature>
<sequence length="848" mass="93806">MRLYTPDTLLYPITVTKLLKRRGDTVEVNSPLFLYNYKSIVTEFDEDTRENVQRERTWPATFESELEGTIDSLDIKAGQVLVRKTVVADVEEACKHEIQYGGLCASCGLDMKERTSYNETTARSARATVNTVHGRTDLLISQDEATKTDEEGKRRLLDSRRLSLVVDLDQTIIHACVDPSIGEWQNDPSNPNYDALRDVQAFQLRDDNKPVATWYYIKQRPGLQSFLKGLSELYEMHIYTMGTRTYAEGVAKIIDPDGRVFGDRIVTRTESGSDKEKSLKRLFPTDSKMVVIIDDRADVWRWISNLVKVNVFEFFVGIGDINSSFLPKRPELEAAKSQAPKMQRTPSNKELADAPDSANGETVAEAAAATSPTLAPPLTTPAPTNGDASAIDRLVSMAGSQDAKSIQEKTEEHEQMLQEQLDDRPMLKKQKELEDLAKEEEAKASPAVEATAELLAGDGSVGAEFSTVDSAQSRYRHNLLVDDDNELHYLEQSLRNIHAAYYHEYEKQAMGSKGGRVSELRPGLSTKRSADDELQHIPDAAVVMDDLKCRVLADCHIVFSGVVPLGVDPNNHDAALWAKSFGASVSQHITKKTTHVIASPERKTAKVRQAAKRPRIAVVSQHWLHACFSQWKKVDVGPYQIHSDAPANGTGSLPESFDDTAYNISSSEEESAVTEDETEGSDTPNSTGLTVAIDPDEEELLKYAPSMTRQDSSPIEGEAPDDWDDMDDEYKKFMEGEDLDSESDNDSVKSGRSTPDSARKRKQDDRESDGESENGGSRLQKRKKQAIERTTSLTNLVVQSNGSTPAADGPTEQDGGGAEDPDEDGDDDLEAALAAEMERQTEEDEGEA</sequence>
<dbReference type="Proteomes" id="UP000016931">
    <property type="component" value="Unassembled WGS sequence"/>
</dbReference>
<evidence type="ECO:0000313" key="10">
    <source>
        <dbReference type="EMBL" id="EMF12619.1"/>
    </source>
</evidence>
<dbReference type="CDD" id="cd17729">
    <property type="entry name" value="BRCT_CTDP1"/>
    <property type="match status" value="1"/>
</dbReference>
<dbReference type="InterPro" id="IPR001357">
    <property type="entry name" value="BRCT_dom"/>
</dbReference>
<dbReference type="InterPro" id="IPR036420">
    <property type="entry name" value="BRCT_dom_sf"/>
</dbReference>
<dbReference type="CDD" id="cd07521">
    <property type="entry name" value="HAD_FCP1-like"/>
    <property type="match status" value="1"/>
</dbReference>
<evidence type="ECO:0000256" key="7">
    <source>
        <dbReference type="SAM" id="MobiDB-lite"/>
    </source>
</evidence>
<feature type="compositionally biased region" description="Polar residues" evidence="7">
    <location>
        <begin position="788"/>
        <end position="804"/>
    </location>
</feature>
<evidence type="ECO:0000259" key="9">
    <source>
        <dbReference type="PROSITE" id="PS50969"/>
    </source>
</evidence>
<dbReference type="InterPro" id="IPR023214">
    <property type="entry name" value="HAD_sf"/>
</dbReference>
<evidence type="ECO:0000256" key="5">
    <source>
        <dbReference type="ARBA" id="ARBA00048336"/>
    </source>
</evidence>
<dbReference type="InterPro" id="IPR039189">
    <property type="entry name" value="Fcp1"/>
</dbReference>
<dbReference type="Gene3D" id="3.40.50.1000">
    <property type="entry name" value="HAD superfamily/HAD-like"/>
    <property type="match status" value="1"/>
</dbReference>
<protein>
    <recommendedName>
        <fullName evidence="6">RNA polymerase II subunit A C-terminal domain phosphatase</fullName>
        <ecNumber evidence="6">3.1.3.16</ecNumber>
    </recommendedName>
</protein>
<keyword evidence="11" id="KW-1185">Reference proteome</keyword>
<feature type="domain" description="FCP1 homology" evidence="9">
    <location>
        <begin position="157"/>
        <end position="335"/>
    </location>
</feature>
<feature type="compositionally biased region" description="Acidic residues" evidence="7">
    <location>
        <begin position="667"/>
        <end position="680"/>
    </location>
</feature>
<comment type="catalytic activity">
    <reaction evidence="4 6">
        <text>O-phospho-L-seryl-[protein] + H2O = L-seryl-[protein] + phosphate</text>
        <dbReference type="Rhea" id="RHEA:20629"/>
        <dbReference type="Rhea" id="RHEA-COMP:9863"/>
        <dbReference type="Rhea" id="RHEA-COMP:11604"/>
        <dbReference type="ChEBI" id="CHEBI:15377"/>
        <dbReference type="ChEBI" id="CHEBI:29999"/>
        <dbReference type="ChEBI" id="CHEBI:43474"/>
        <dbReference type="ChEBI" id="CHEBI:83421"/>
        <dbReference type="EC" id="3.1.3.16"/>
    </reaction>
</comment>
<organism evidence="10 11">
    <name type="scientific">Sphaerulina musiva (strain SO2202)</name>
    <name type="common">Poplar stem canker fungus</name>
    <name type="synonym">Septoria musiva</name>
    <dbReference type="NCBI Taxonomy" id="692275"/>
    <lineage>
        <taxon>Eukaryota</taxon>
        <taxon>Fungi</taxon>
        <taxon>Dikarya</taxon>
        <taxon>Ascomycota</taxon>
        <taxon>Pezizomycotina</taxon>
        <taxon>Dothideomycetes</taxon>
        <taxon>Dothideomycetidae</taxon>
        <taxon>Mycosphaerellales</taxon>
        <taxon>Mycosphaerellaceae</taxon>
        <taxon>Sphaerulina</taxon>
    </lineage>
</organism>
<feature type="compositionally biased region" description="Acidic residues" evidence="7">
    <location>
        <begin position="817"/>
        <end position="830"/>
    </location>
</feature>